<dbReference type="GO" id="GO:0003723">
    <property type="term" value="F:RNA binding"/>
    <property type="evidence" value="ECO:0007669"/>
    <property type="project" value="InterPro"/>
</dbReference>
<proteinExistence type="inferred from homology"/>
<dbReference type="CDD" id="cd02570">
    <property type="entry name" value="PseudoU_synth_EcTruA"/>
    <property type="match status" value="1"/>
</dbReference>
<evidence type="ECO:0000256" key="4">
    <source>
        <dbReference type="HAMAP-Rule" id="MF_00171"/>
    </source>
</evidence>
<dbReference type="InterPro" id="IPR020094">
    <property type="entry name" value="TruA/RsuA/RluB/E/F_N"/>
</dbReference>
<dbReference type="GO" id="GO:0031119">
    <property type="term" value="P:tRNA pseudouridine synthesis"/>
    <property type="evidence" value="ECO:0007669"/>
    <property type="project" value="UniProtKB-UniRule"/>
</dbReference>
<dbReference type="Proteomes" id="UP000077667">
    <property type="component" value="Chromosome"/>
</dbReference>
<reference evidence="9 10" key="1">
    <citation type="submission" date="2016-05" db="EMBL/GenBank/DDBJ databases">
        <title>Niabella ginsenosidivorans BS26 whole genome sequencing.</title>
        <authorList>
            <person name="Im W.T."/>
            <person name="Siddiqi M.Z."/>
        </authorList>
    </citation>
    <scope>NUCLEOTIDE SEQUENCE [LARGE SCALE GENOMIC DNA]</scope>
    <source>
        <strain evidence="9 10">BS26</strain>
    </source>
</reference>
<comment type="caution">
    <text evidence="4">Lacks conserved residue(s) required for the propagation of feature annotation.</text>
</comment>
<keyword evidence="2 4" id="KW-0819">tRNA processing</keyword>
<dbReference type="InterPro" id="IPR020095">
    <property type="entry name" value="PsdUridine_synth_TruA_C"/>
</dbReference>
<evidence type="ECO:0000313" key="10">
    <source>
        <dbReference type="Proteomes" id="UP000077667"/>
    </source>
</evidence>
<name>A0A1A9IAV2_9BACT</name>
<dbReference type="InterPro" id="IPR020103">
    <property type="entry name" value="PsdUridine_synth_cat_dom_sf"/>
</dbReference>
<gene>
    <name evidence="4" type="primary">truA</name>
    <name evidence="9" type="ORF">A8C56_04140</name>
</gene>
<keyword evidence="3 4" id="KW-0413">Isomerase</keyword>
<evidence type="ECO:0000256" key="1">
    <source>
        <dbReference type="ARBA" id="ARBA00009375"/>
    </source>
</evidence>
<evidence type="ECO:0000256" key="2">
    <source>
        <dbReference type="ARBA" id="ARBA00022694"/>
    </source>
</evidence>
<dbReference type="HAMAP" id="MF_00171">
    <property type="entry name" value="TruA"/>
    <property type="match status" value="1"/>
</dbReference>
<dbReference type="OrthoDB" id="9811823at2"/>
<accession>A0A1A9IAV2</accession>
<dbReference type="EMBL" id="CP015772">
    <property type="protein sequence ID" value="ANH83694.1"/>
    <property type="molecule type" value="Genomic_DNA"/>
</dbReference>
<dbReference type="InterPro" id="IPR020097">
    <property type="entry name" value="PsdUridine_synth_TruA_a/b_dom"/>
</dbReference>
<feature type="domain" description="Pseudouridine synthase I TruA alpha/beta" evidence="8">
    <location>
        <begin position="9"/>
        <end position="103"/>
    </location>
</feature>
<feature type="binding site" evidence="4 6">
    <location>
        <position position="109"/>
    </location>
    <ligand>
        <name>substrate</name>
    </ligand>
</feature>
<dbReference type="Pfam" id="PF01416">
    <property type="entry name" value="PseudoU_synth_1"/>
    <property type="match status" value="2"/>
</dbReference>
<dbReference type="PIRSF" id="PIRSF001430">
    <property type="entry name" value="tRNA_psdUrid_synth"/>
    <property type="match status" value="1"/>
</dbReference>
<dbReference type="Gene3D" id="3.30.70.660">
    <property type="entry name" value="Pseudouridine synthase I, catalytic domain, C-terminal subdomain"/>
    <property type="match status" value="1"/>
</dbReference>
<evidence type="ECO:0000256" key="6">
    <source>
        <dbReference type="PIRSR" id="PIRSR001430-2"/>
    </source>
</evidence>
<evidence type="ECO:0000256" key="5">
    <source>
        <dbReference type="PIRSR" id="PIRSR001430-1"/>
    </source>
</evidence>
<evidence type="ECO:0000259" key="8">
    <source>
        <dbReference type="Pfam" id="PF01416"/>
    </source>
</evidence>
<feature type="domain" description="Pseudouridine synthase I TruA alpha/beta" evidence="8">
    <location>
        <begin position="148"/>
        <end position="242"/>
    </location>
</feature>
<organism evidence="9 10">
    <name type="scientific">Niabella ginsenosidivorans</name>
    <dbReference type="NCBI Taxonomy" id="1176587"/>
    <lineage>
        <taxon>Bacteria</taxon>
        <taxon>Pseudomonadati</taxon>
        <taxon>Bacteroidota</taxon>
        <taxon>Chitinophagia</taxon>
        <taxon>Chitinophagales</taxon>
        <taxon>Chitinophagaceae</taxon>
        <taxon>Niabella</taxon>
    </lineage>
</organism>
<dbReference type="STRING" id="1176587.A8C56_04140"/>
<feature type="active site" description="Nucleophile" evidence="4 5">
    <location>
        <position position="52"/>
    </location>
</feature>
<dbReference type="PANTHER" id="PTHR11142">
    <property type="entry name" value="PSEUDOURIDYLATE SYNTHASE"/>
    <property type="match status" value="1"/>
</dbReference>
<comment type="function">
    <text evidence="4">Formation of pseudouridine at positions 38, 39 and 40 in the anticodon stem and loop of transfer RNAs.</text>
</comment>
<comment type="subunit">
    <text evidence="4">Homodimer.</text>
</comment>
<comment type="catalytic activity">
    <reaction evidence="4 7">
        <text>uridine(38/39/40) in tRNA = pseudouridine(38/39/40) in tRNA</text>
        <dbReference type="Rhea" id="RHEA:22376"/>
        <dbReference type="Rhea" id="RHEA-COMP:10085"/>
        <dbReference type="Rhea" id="RHEA-COMP:10087"/>
        <dbReference type="ChEBI" id="CHEBI:65314"/>
        <dbReference type="ChEBI" id="CHEBI:65315"/>
        <dbReference type="EC" id="5.4.99.12"/>
    </reaction>
</comment>
<protein>
    <recommendedName>
        <fullName evidence="4">tRNA pseudouridine synthase A</fullName>
        <ecNumber evidence="4">5.4.99.12</ecNumber>
    </recommendedName>
    <alternativeName>
        <fullName evidence="4">tRNA pseudouridine(38-40) synthase</fullName>
    </alternativeName>
    <alternativeName>
        <fullName evidence="4">tRNA pseudouridylate synthase I</fullName>
    </alternativeName>
    <alternativeName>
        <fullName evidence="4">tRNA-uridine isomerase I</fullName>
    </alternativeName>
</protein>
<evidence type="ECO:0000256" key="3">
    <source>
        <dbReference type="ARBA" id="ARBA00023235"/>
    </source>
</evidence>
<sequence>MPRYFLEVSYKGTRYSGFQIQDTGTTIQGEIQRALAVFLKETIQLTGSSRTDSGVHALQNFFHFDWEGMFEQRWIYNLNAILPADIAVRSVKQVAAGAHCRFDAVSRSYEYCIYQFKNPFWTDTAFFYPYPLNMELLNEAAALISNYRDFSSFSKKNTQVKTFNCTLLESEWKREGNLIKYQVTANRFLRGMVRALVATMLRLGRNTITMDDFKHIIETGACGTAYFDAPAHGLTLTRVNYP</sequence>
<dbReference type="SUPFAM" id="SSF55120">
    <property type="entry name" value="Pseudouridine synthase"/>
    <property type="match status" value="1"/>
</dbReference>
<dbReference type="Gene3D" id="3.30.70.580">
    <property type="entry name" value="Pseudouridine synthase I, catalytic domain, N-terminal subdomain"/>
    <property type="match status" value="1"/>
</dbReference>
<dbReference type="PANTHER" id="PTHR11142:SF0">
    <property type="entry name" value="TRNA PSEUDOURIDINE SYNTHASE-LIKE 1"/>
    <property type="match status" value="1"/>
</dbReference>
<dbReference type="GO" id="GO:0160147">
    <property type="term" value="F:tRNA pseudouridine(38-40) synthase activity"/>
    <property type="evidence" value="ECO:0007669"/>
    <property type="project" value="UniProtKB-EC"/>
</dbReference>
<dbReference type="FunFam" id="3.30.70.580:FF:000001">
    <property type="entry name" value="tRNA pseudouridine synthase A"/>
    <property type="match status" value="1"/>
</dbReference>
<keyword evidence="10" id="KW-1185">Reference proteome</keyword>
<dbReference type="KEGG" id="nia:A8C56_04140"/>
<dbReference type="InterPro" id="IPR001406">
    <property type="entry name" value="PsdUridine_synth_TruA"/>
</dbReference>
<evidence type="ECO:0000313" key="9">
    <source>
        <dbReference type="EMBL" id="ANH83694.1"/>
    </source>
</evidence>
<dbReference type="RefSeq" id="WP_067761581.1">
    <property type="nucleotide sequence ID" value="NZ_CP015772.1"/>
</dbReference>
<evidence type="ECO:0000256" key="7">
    <source>
        <dbReference type="RuleBase" id="RU003792"/>
    </source>
</evidence>
<comment type="similarity">
    <text evidence="1 4 7">Belongs to the tRNA pseudouridine synthase TruA family.</text>
</comment>
<dbReference type="EC" id="5.4.99.12" evidence="4"/>
<dbReference type="NCBIfam" id="TIGR00071">
    <property type="entry name" value="hisT_truA"/>
    <property type="match status" value="1"/>
</dbReference>
<dbReference type="AlphaFoldDB" id="A0A1A9IAV2"/>